<comment type="catalytic activity">
    <reaction evidence="11">
        <text>a fatty acyl-[ACP] + malonyl-[ACP] + H(+) = a 3-oxoacyl-[ACP] + holo-[ACP] + CO2</text>
        <dbReference type="Rhea" id="RHEA:22836"/>
        <dbReference type="Rhea" id="RHEA-COMP:9623"/>
        <dbReference type="Rhea" id="RHEA-COMP:9685"/>
        <dbReference type="Rhea" id="RHEA-COMP:9916"/>
        <dbReference type="Rhea" id="RHEA-COMP:14125"/>
        <dbReference type="ChEBI" id="CHEBI:15378"/>
        <dbReference type="ChEBI" id="CHEBI:16526"/>
        <dbReference type="ChEBI" id="CHEBI:64479"/>
        <dbReference type="ChEBI" id="CHEBI:78449"/>
        <dbReference type="ChEBI" id="CHEBI:78776"/>
        <dbReference type="ChEBI" id="CHEBI:138651"/>
    </reaction>
</comment>
<keyword evidence="6 11" id="KW-0808">Transferase</keyword>
<name>A0A2G6E7I2_9BACT</name>
<dbReference type="UniPathway" id="UPA00094"/>
<sequence length="414" mass="44266">MKKRVVITGMGTVNAIGNNVETFWKNAQAGISGTDTITRFDPSALSSRVAAELKDFDATDFIDKKEAKRMDPFVHYAIASADMAIADSELDLDKINQQRMGVALGSGMGGMQTFETQHKVFLERGPGRVSPFFIPMEIINMASGHLSIRYGLRGANFAVATACATGSHAIGEALRWIQRGEMDLMLAGGSEATVTALAIAGFGNMKALSTHNDEPARASRPFDKTRNGFVIGEGSAVFVLESLDHALARNAEIYAELIGYSTTGDGYHITSPDPEAKGVTTCMKNAIADAEIVPEDVSYINAHGTSTPFNDKFETKAVKQVFNGHSKKLAISSTKSMIGHCLGAAGAIELIATVMAVKNDIVPPTINYENPDPDCDLDYVPNNARSMTVDVAMSNSFGFGGTNATLVVKKYSEN</sequence>
<dbReference type="CDD" id="cd00834">
    <property type="entry name" value="KAS_I_II"/>
    <property type="match status" value="1"/>
</dbReference>
<dbReference type="Gene3D" id="3.40.47.10">
    <property type="match status" value="1"/>
</dbReference>
<evidence type="ECO:0000256" key="7">
    <source>
        <dbReference type="ARBA" id="ARBA00022832"/>
    </source>
</evidence>
<feature type="domain" description="Ketosynthase family 3 (KS3)" evidence="14">
    <location>
        <begin position="2"/>
        <end position="410"/>
    </location>
</feature>
<dbReference type="SUPFAM" id="SSF53901">
    <property type="entry name" value="Thiolase-like"/>
    <property type="match status" value="2"/>
</dbReference>
<dbReference type="EMBL" id="PDPS01000025">
    <property type="protein sequence ID" value="PID57887.1"/>
    <property type="molecule type" value="Genomic_DNA"/>
</dbReference>
<dbReference type="InterPro" id="IPR016039">
    <property type="entry name" value="Thiolase-like"/>
</dbReference>
<dbReference type="EC" id="2.3.1.179" evidence="3 11"/>
<dbReference type="Proteomes" id="UP000229740">
    <property type="component" value="Unassembled WGS sequence"/>
</dbReference>
<evidence type="ECO:0000256" key="4">
    <source>
        <dbReference type="ARBA" id="ARBA00014657"/>
    </source>
</evidence>
<reference evidence="15 16" key="1">
    <citation type="submission" date="2017-10" db="EMBL/GenBank/DDBJ databases">
        <title>Novel microbial diversity and functional potential in the marine mammal oral microbiome.</title>
        <authorList>
            <person name="Dudek N.K."/>
            <person name="Sun C.L."/>
            <person name="Burstein D."/>
            <person name="Kantor R.S."/>
            <person name="Aliaga Goltsman D.S."/>
            <person name="Bik E.M."/>
            <person name="Thomas B.C."/>
            <person name="Banfield J.F."/>
            <person name="Relman D.A."/>
        </authorList>
    </citation>
    <scope>NUCLEOTIDE SEQUENCE [LARGE SCALE GENOMIC DNA]</scope>
    <source>
        <strain evidence="15">DOLZORAL124_49_17</strain>
    </source>
</reference>
<dbReference type="SMART" id="SM00825">
    <property type="entry name" value="PKS_KS"/>
    <property type="match status" value="1"/>
</dbReference>
<evidence type="ECO:0000313" key="15">
    <source>
        <dbReference type="EMBL" id="PID57887.1"/>
    </source>
</evidence>
<evidence type="ECO:0000256" key="6">
    <source>
        <dbReference type="ARBA" id="ARBA00022679"/>
    </source>
</evidence>
<comment type="catalytic activity">
    <reaction evidence="11">
        <text>(9Z)-hexadecenoyl-[ACP] + malonyl-[ACP] + H(+) = 3-oxo-(11Z)-octadecenoyl-[ACP] + holo-[ACP] + CO2</text>
        <dbReference type="Rhea" id="RHEA:55040"/>
        <dbReference type="Rhea" id="RHEA-COMP:9623"/>
        <dbReference type="Rhea" id="RHEA-COMP:9685"/>
        <dbReference type="Rhea" id="RHEA-COMP:10800"/>
        <dbReference type="Rhea" id="RHEA-COMP:14074"/>
        <dbReference type="ChEBI" id="CHEBI:15378"/>
        <dbReference type="ChEBI" id="CHEBI:16526"/>
        <dbReference type="ChEBI" id="CHEBI:64479"/>
        <dbReference type="ChEBI" id="CHEBI:78449"/>
        <dbReference type="ChEBI" id="CHEBI:83989"/>
        <dbReference type="ChEBI" id="CHEBI:138538"/>
        <dbReference type="EC" id="2.3.1.179"/>
    </reaction>
</comment>
<dbReference type="GO" id="GO:0004315">
    <property type="term" value="F:3-oxoacyl-[acyl-carrier-protein] synthase activity"/>
    <property type="evidence" value="ECO:0007669"/>
    <property type="project" value="UniProtKB-UniRule"/>
</dbReference>
<keyword evidence="9 11" id="KW-0275">Fatty acid biosynthesis</keyword>
<dbReference type="NCBIfam" id="NF005589">
    <property type="entry name" value="PRK07314.1"/>
    <property type="match status" value="1"/>
</dbReference>
<dbReference type="Pfam" id="PF02801">
    <property type="entry name" value="Ketoacyl-synt_C"/>
    <property type="match status" value="1"/>
</dbReference>
<dbReference type="PANTHER" id="PTHR11712:SF336">
    <property type="entry name" value="3-OXOACYL-[ACYL-CARRIER-PROTEIN] SYNTHASE, MITOCHONDRIAL"/>
    <property type="match status" value="1"/>
</dbReference>
<dbReference type="InterPro" id="IPR014030">
    <property type="entry name" value="Ketoacyl_synth_N"/>
</dbReference>
<dbReference type="PANTHER" id="PTHR11712">
    <property type="entry name" value="POLYKETIDE SYNTHASE-RELATED"/>
    <property type="match status" value="1"/>
</dbReference>
<feature type="active site" description="For beta-ketoacyl synthase activity" evidence="12">
    <location>
        <position position="163"/>
    </location>
</feature>
<dbReference type="NCBIfam" id="NF004970">
    <property type="entry name" value="PRK06333.1"/>
    <property type="match status" value="1"/>
</dbReference>
<comment type="pathway">
    <text evidence="1 11">Lipid metabolism; fatty acid biosynthesis.</text>
</comment>
<dbReference type="InterPro" id="IPR020841">
    <property type="entry name" value="PKS_Beta-ketoAc_synthase_dom"/>
</dbReference>
<dbReference type="AlphaFoldDB" id="A0A2G6E7I2"/>
<evidence type="ECO:0000256" key="11">
    <source>
        <dbReference type="PIRNR" id="PIRNR000447"/>
    </source>
</evidence>
<evidence type="ECO:0000259" key="14">
    <source>
        <dbReference type="PROSITE" id="PS52004"/>
    </source>
</evidence>
<keyword evidence="7" id="KW-0276">Fatty acid metabolism</keyword>
<comment type="function">
    <text evidence="11">Involved in the type II fatty acid elongation cycle. Catalyzes the elongation of a wide range of acyl-ACP by the addition of two carbons from malonyl-ACP to an acyl acceptor. Can efficiently catalyze the conversion of palmitoleoyl-ACP (cis-hexadec-9-enoyl-ACP) to cis-vaccenoyl-ACP (cis-octadec-11-enoyl-ACP), an essential step in the thermal regulation of fatty acid composition.</text>
</comment>
<keyword evidence="8" id="KW-0443">Lipid metabolism</keyword>
<evidence type="ECO:0000256" key="3">
    <source>
        <dbReference type="ARBA" id="ARBA00012356"/>
    </source>
</evidence>
<evidence type="ECO:0000256" key="1">
    <source>
        <dbReference type="ARBA" id="ARBA00005194"/>
    </source>
</evidence>
<dbReference type="PIRSF" id="PIRSF000447">
    <property type="entry name" value="KAS_II"/>
    <property type="match status" value="1"/>
</dbReference>
<evidence type="ECO:0000313" key="16">
    <source>
        <dbReference type="Proteomes" id="UP000229740"/>
    </source>
</evidence>
<dbReference type="Pfam" id="PF00109">
    <property type="entry name" value="ketoacyl-synt"/>
    <property type="match status" value="1"/>
</dbReference>
<dbReference type="PROSITE" id="PS52004">
    <property type="entry name" value="KS3_2"/>
    <property type="match status" value="1"/>
</dbReference>
<dbReference type="InterPro" id="IPR017568">
    <property type="entry name" value="3-oxoacyl-ACP_synth-2"/>
</dbReference>
<keyword evidence="10 11" id="KW-0012">Acyltransferase</keyword>
<dbReference type="InterPro" id="IPR000794">
    <property type="entry name" value="Beta-ketoacyl_synthase"/>
</dbReference>
<dbReference type="NCBIfam" id="TIGR03150">
    <property type="entry name" value="fabF"/>
    <property type="match status" value="1"/>
</dbReference>
<dbReference type="InterPro" id="IPR014031">
    <property type="entry name" value="Ketoacyl_synth_C"/>
</dbReference>
<comment type="caution">
    <text evidence="15">The sequence shown here is derived from an EMBL/GenBank/DDBJ whole genome shotgun (WGS) entry which is preliminary data.</text>
</comment>
<comment type="similarity">
    <text evidence="2 11 13">Belongs to the thiolase-like superfamily. Beta-ketoacyl-ACP synthases family.</text>
</comment>
<dbReference type="FunFam" id="3.40.47.10:FF:000009">
    <property type="entry name" value="3-oxoacyl-[acyl-carrier-protein] synthase 2"/>
    <property type="match status" value="1"/>
</dbReference>
<proteinExistence type="inferred from homology"/>
<accession>A0A2G6E7I2</accession>
<gene>
    <name evidence="15" type="primary">fabF</name>
    <name evidence="15" type="ORF">CSB45_06170</name>
</gene>
<dbReference type="GO" id="GO:0006633">
    <property type="term" value="P:fatty acid biosynthetic process"/>
    <property type="evidence" value="ECO:0007669"/>
    <property type="project" value="UniProtKB-UniRule"/>
</dbReference>
<evidence type="ECO:0000256" key="5">
    <source>
        <dbReference type="ARBA" id="ARBA00022516"/>
    </source>
</evidence>
<evidence type="ECO:0000256" key="2">
    <source>
        <dbReference type="ARBA" id="ARBA00008467"/>
    </source>
</evidence>
<keyword evidence="5 11" id="KW-0444">Lipid biosynthesis</keyword>
<evidence type="ECO:0000256" key="9">
    <source>
        <dbReference type="ARBA" id="ARBA00023160"/>
    </source>
</evidence>
<organism evidence="15 16">
    <name type="scientific">candidate division KSB3 bacterium</name>
    <dbReference type="NCBI Taxonomy" id="2044937"/>
    <lineage>
        <taxon>Bacteria</taxon>
        <taxon>candidate division KSB3</taxon>
    </lineage>
</organism>
<dbReference type="GO" id="GO:0005829">
    <property type="term" value="C:cytosol"/>
    <property type="evidence" value="ECO:0007669"/>
    <property type="project" value="TreeGrafter"/>
</dbReference>
<protein>
    <recommendedName>
        <fullName evidence="4 11">3-oxoacyl-[acyl-carrier-protein] synthase 2</fullName>
        <ecNumber evidence="3 11">2.3.1.179</ecNumber>
    </recommendedName>
</protein>
<evidence type="ECO:0000256" key="13">
    <source>
        <dbReference type="RuleBase" id="RU003694"/>
    </source>
</evidence>
<evidence type="ECO:0000256" key="12">
    <source>
        <dbReference type="PIRSR" id="PIRSR000447-1"/>
    </source>
</evidence>
<evidence type="ECO:0000256" key="10">
    <source>
        <dbReference type="ARBA" id="ARBA00023315"/>
    </source>
</evidence>
<evidence type="ECO:0000256" key="8">
    <source>
        <dbReference type="ARBA" id="ARBA00023098"/>
    </source>
</evidence>